<protein>
    <recommendedName>
        <fullName evidence="2">DUF7896 domain-containing protein</fullName>
    </recommendedName>
</protein>
<dbReference type="Pfam" id="PF25438">
    <property type="entry name" value="DUF7896"/>
    <property type="match status" value="1"/>
</dbReference>
<feature type="compositionally biased region" description="Polar residues" evidence="1">
    <location>
        <begin position="54"/>
        <end position="66"/>
    </location>
</feature>
<sequence>MDPNTNALIEVVRSCRAVYDQDHQHLQPAEREKRWSAYWTSISSAAMANPGPTHGTSLPQKRSASSAMVVGTEPASKRAGHKKASMASSPPSAPFLERHTSAPAGSTASRKSGRTSAHTSPCLPTTDTTGPMLIPRRQSGQRRTPAAASYPTRYHGSNLNFIEEVQDFSPSDFLAKSSVDLQPQTLSSTPPTLVERGELQTKYMSQLTSPYTPAIESPGVYTPLTATSDAGLTVASTIMSEPMTRTNTNDVLCEPFGMFRMDSTSMSKLPQTVDMLETHMSQAHDVDSAQFFPFPSVAAESGYNNFSHMSFHDDDFASSSSLSSYEMKNSPSSGSNASSVSVSSQSHLSSARGLPQEVVPRSASNSVSRPLAPRMQCIKNNLSSDAEFPEPKIVAVKAEDGTVKHKAEISRAIRQQPPRKTTFCRFCNAQPLGFHGDHELRRHIERHHAQVRRVWICKDASVDGSFLSNCKACRNRKTYGANYNAAAHLRRAHFNPRKHRRGGRGIKSEGRGGMGGGNHPPMEMLKHWMYEELELNINGRVVVQDIIPDATFETAAVNEMINAHPSNMTTNDFDITGDMAQQVGVPGFEVMQEPVYYDNMVAQPVFGQTGYFLPEQAGLQY</sequence>
<feature type="region of interest" description="Disordered" evidence="1">
    <location>
        <begin position="320"/>
        <end position="370"/>
    </location>
</feature>
<evidence type="ECO:0000259" key="2">
    <source>
        <dbReference type="Pfam" id="PF25438"/>
    </source>
</evidence>
<dbReference type="InterPro" id="IPR057218">
    <property type="entry name" value="DUF7896"/>
</dbReference>
<feature type="region of interest" description="Disordered" evidence="1">
    <location>
        <begin position="47"/>
        <end position="152"/>
    </location>
</feature>
<reference evidence="3" key="1">
    <citation type="journal article" date="2022" name="bioRxiv">
        <title>Deciphering the potential niche of two novel black yeast fungi from a biological soil crust based on their genomes, phenotypes, and melanin regulation.</title>
        <authorList>
            <consortium name="DOE Joint Genome Institute"/>
            <person name="Carr E.C."/>
            <person name="Barton Q."/>
            <person name="Grambo S."/>
            <person name="Sullivan M."/>
            <person name="Renfro C.M."/>
            <person name="Kuo A."/>
            <person name="Pangilinan J."/>
            <person name="Lipzen A."/>
            <person name="Keymanesh K."/>
            <person name="Savage E."/>
            <person name="Barry K."/>
            <person name="Grigoriev I.V."/>
            <person name="Riekhof W.R."/>
            <person name="Harris S.S."/>
        </authorList>
    </citation>
    <scope>NUCLEOTIDE SEQUENCE</scope>
    <source>
        <strain evidence="3">JF 03-4F</strain>
    </source>
</reference>
<dbReference type="EMBL" id="MU404354">
    <property type="protein sequence ID" value="KAI1613230.1"/>
    <property type="molecule type" value="Genomic_DNA"/>
</dbReference>
<dbReference type="AlphaFoldDB" id="A0AAN6DUW3"/>
<evidence type="ECO:0000256" key="1">
    <source>
        <dbReference type="SAM" id="MobiDB-lite"/>
    </source>
</evidence>
<feature type="region of interest" description="Disordered" evidence="1">
    <location>
        <begin position="496"/>
        <end position="518"/>
    </location>
</feature>
<feature type="domain" description="DUF7896" evidence="2">
    <location>
        <begin position="452"/>
        <end position="531"/>
    </location>
</feature>
<comment type="caution">
    <text evidence="3">The sequence shown here is derived from an EMBL/GenBank/DDBJ whole genome shotgun (WGS) entry which is preliminary data.</text>
</comment>
<accession>A0AAN6DUW3</accession>
<dbReference type="PANTHER" id="PTHR42031:SF1">
    <property type="entry name" value="KEY LIME PATHOGENICITY PROTEIN"/>
    <property type="match status" value="1"/>
</dbReference>
<feature type="compositionally biased region" description="Low complexity" evidence="1">
    <location>
        <begin position="320"/>
        <end position="350"/>
    </location>
</feature>
<feature type="compositionally biased region" description="Polar residues" evidence="1">
    <location>
        <begin position="103"/>
        <end position="129"/>
    </location>
</feature>
<evidence type="ECO:0000313" key="3">
    <source>
        <dbReference type="EMBL" id="KAI1613230.1"/>
    </source>
</evidence>
<name>A0AAN6DUW3_9EURO</name>
<dbReference type="Proteomes" id="UP001203852">
    <property type="component" value="Unassembled WGS sequence"/>
</dbReference>
<dbReference type="PANTHER" id="PTHR42031">
    <property type="entry name" value="KEY LIME PATHOGENICITY PROTEIN"/>
    <property type="match status" value="1"/>
</dbReference>
<proteinExistence type="predicted"/>
<keyword evidence="4" id="KW-1185">Reference proteome</keyword>
<gene>
    <name evidence="3" type="ORF">EDD36DRAFT_465362</name>
</gene>
<organism evidence="3 4">
    <name type="scientific">Exophiala viscosa</name>
    <dbReference type="NCBI Taxonomy" id="2486360"/>
    <lineage>
        <taxon>Eukaryota</taxon>
        <taxon>Fungi</taxon>
        <taxon>Dikarya</taxon>
        <taxon>Ascomycota</taxon>
        <taxon>Pezizomycotina</taxon>
        <taxon>Eurotiomycetes</taxon>
        <taxon>Chaetothyriomycetidae</taxon>
        <taxon>Chaetothyriales</taxon>
        <taxon>Herpotrichiellaceae</taxon>
        <taxon>Exophiala</taxon>
    </lineage>
</organism>
<evidence type="ECO:0000313" key="4">
    <source>
        <dbReference type="Proteomes" id="UP001203852"/>
    </source>
</evidence>